<accession>U4QHG4</accession>
<dbReference type="Proteomes" id="UP000016944">
    <property type="component" value="Plasmid IRBL74_p"/>
</dbReference>
<name>U4QHG4_9HYPH</name>
<dbReference type="HOGENOM" id="CLU_2668575_0_0_5"/>
<reference evidence="1 2" key="1">
    <citation type="journal article" date="2013" name="Genome Announc.">
        <title>Complete Genome Sequence of the Sesbania Symbiont and Rice Growth-Promoting Endophyte Rhizobium sp. Strain IRBG74.</title>
        <authorList>
            <person name="Crook M.B."/>
            <person name="Mitra S."/>
            <person name="Ane J.M."/>
            <person name="Sadowsky M.J."/>
            <person name="Gyaneshwar P."/>
        </authorList>
    </citation>
    <scope>NUCLEOTIDE SEQUENCE [LARGE SCALE GENOMIC DNA]</scope>
    <source>
        <strain evidence="1 2">IRBG74</strain>
        <plasmid evidence="2">IRBL74_p</plasmid>
    </source>
</reference>
<sequence>MARVQHENLKNSVTPLIYPRYPRFGARHEGSAVKILVIPTSLNPFRIFVFANTRIVFLNLVVLDSFARPEQTMNK</sequence>
<proteinExistence type="predicted"/>
<dbReference type="AlphaFoldDB" id="U4QHG4"/>
<keyword evidence="1" id="KW-0614">Plasmid</keyword>
<evidence type="ECO:0000313" key="1">
    <source>
        <dbReference type="EMBL" id="CDI11784.1"/>
    </source>
</evidence>
<geneLocation type="plasmid" evidence="1 2">
    <name>IRBL74_p</name>
</geneLocation>
<organism evidence="1 2">
    <name type="scientific">Agrobacterium pusense</name>
    <dbReference type="NCBI Taxonomy" id="648995"/>
    <lineage>
        <taxon>Bacteria</taxon>
        <taxon>Pseudomonadati</taxon>
        <taxon>Pseudomonadota</taxon>
        <taxon>Alphaproteobacteria</taxon>
        <taxon>Hyphomicrobiales</taxon>
        <taxon>Rhizobiaceae</taxon>
        <taxon>Rhizobium/Agrobacterium group</taxon>
        <taxon>Agrobacterium</taxon>
    </lineage>
</organism>
<dbReference type="KEGG" id="rir:BN877_p0055"/>
<gene>
    <name evidence="1" type="ORF">BN877_p0055</name>
</gene>
<protein>
    <submittedName>
        <fullName evidence="1">Uncharacterized protein</fullName>
    </submittedName>
</protein>
<evidence type="ECO:0000313" key="2">
    <source>
        <dbReference type="Proteomes" id="UP000016944"/>
    </source>
</evidence>
<dbReference type="EMBL" id="HG518324">
    <property type="protein sequence ID" value="CDI11784.1"/>
    <property type="molecule type" value="Genomic_DNA"/>
</dbReference>